<gene>
    <name evidence="12" type="primary">wasA</name>
    <name evidence="12" type="ORF">DFA_03864</name>
</gene>
<dbReference type="PROSITE" id="PS50229">
    <property type="entry name" value="WH1"/>
    <property type="match status" value="1"/>
</dbReference>
<dbReference type="SMART" id="SM00461">
    <property type="entry name" value="WH1"/>
    <property type="match status" value="1"/>
</dbReference>
<accession>F4Q0L9</accession>
<feature type="compositionally biased region" description="Pro residues" evidence="8">
    <location>
        <begin position="241"/>
        <end position="253"/>
    </location>
</feature>
<dbReference type="GeneID" id="14870777"/>
<dbReference type="OrthoDB" id="8963340at2759"/>
<dbReference type="STRING" id="1054147.F4Q0L9"/>
<dbReference type="Gene3D" id="6.10.280.150">
    <property type="match status" value="1"/>
</dbReference>
<dbReference type="GO" id="GO:0005634">
    <property type="term" value="C:nucleus"/>
    <property type="evidence" value="ECO:0007669"/>
    <property type="project" value="UniProtKB-SubCell"/>
</dbReference>
<evidence type="ECO:0000256" key="8">
    <source>
        <dbReference type="SAM" id="MobiDB-lite"/>
    </source>
</evidence>
<evidence type="ECO:0000256" key="5">
    <source>
        <dbReference type="ARBA" id="ARBA00022737"/>
    </source>
</evidence>
<keyword evidence="13" id="KW-1185">Reference proteome</keyword>
<comment type="subcellular location">
    <subcellularLocation>
        <location evidence="2">Cytoplasm</location>
        <location evidence="2">Cytoskeleton</location>
    </subcellularLocation>
    <subcellularLocation>
        <location evidence="1">Nucleus</location>
    </subcellularLocation>
</comment>
<dbReference type="CDD" id="cd01205">
    <property type="entry name" value="EVH1_WASP-like"/>
    <property type="match status" value="1"/>
</dbReference>
<feature type="compositionally biased region" description="Low complexity" evidence="8">
    <location>
        <begin position="133"/>
        <end position="149"/>
    </location>
</feature>
<dbReference type="InterPro" id="IPR011993">
    <property type="entry name" value="PH-like_dom_sf"/>
</dbReference>
<evidence type="ECO:0000256" key="1">
    <source>
        <dbReference type="ARBA" id="ARBA00004123"/>
    </source>
</evidence>
<evidence type="ECO:0000313" key="13">
    <source>
        <dbReference type="Proteomes" id="UP000007797"/>
    </source>
</evidence>
<dbReference type="OMA" id="HIQHIGW"/>
<feature type="compositionally biased region" description="Acidic residues" evidence="8">
    <location>
        <begin position="394"/>
        <end position="409"/>
    </location>
</feature>
<dbReference type="InterPro" id="IPR011026">
    <property type="entry name" value="WAS_C"/>
</dbReference>
<feature type="compositionally biased region" description="Gly residues" evidence="8">
    <location>
        <begin position="324"/>
        <end position="338"/>
    </location>
</feature>
<reference evidence="13" key="1">
    <citation type="journal article" date="2011" name="Genome Res.">
        <title>Phylogeny-wide analysis of social amoeba genomes highlights ancient origins for complex intercellular communication.</title>
        <authorList>
            <person name="Heidel A.J."/>
            <person name="Lawal H.M."/>
            <person name="Felder M."/>
            <person name="Schilde C."/>
            <person name="Helps N.R."/>
            <person name="Tunggal B."/>
            <person name="Rivero F."/>
            <person name="John U."/>
            <person name="Schleicher M."/>
            <person name="Eichinger L."/>
            <person name="Platzer M."/>
            <person name="Noegel A.A."/>
            <person name="Schaap P."/>
            <person name="Gloeckner G."/>
        </authorList>
    </citation>
    <scope>NUCLEOTIDE SEQUENCE [LARGE SCALE GENOMIC DNA]</scope>
    <source>
        <strain evidence="13">SH3</strain>
    </source>
</reference>
<feature type="domain" description="WH1" evidence="10">
    <location>
        <begin position="16"/>
        <end position="124"/>
    </location>
</feature>
<dbReference type="Gene3D" id="2.30.29.30">
    <property type="entry name" value="Pleckstrin-homology domain (PH domain)/Phosphotyrosine-binding domain (PTB)"/>
    <property type="match status" value="1"/>
</dbReference>
<dbReference type="InterPro" id="IPR033927">
    <property type="entry name" value="WASPfam_EVH1"/>
</dbReference>
<evidence type="ECO:0000259" key="10">
    <source>
        <dbReference type="PROSITE" id="PS50229"/>
    </source>
</evidence>
<sequence length="409" mass="42721">MGIQSLSDQERGQLNILHGNGDVLTSSVARLYEGKNNVWEYTGVVGALSLISQRIEKSFYIKIVDLKNTRTVFEQELYDGFDYQKSRDFFHTFEGDNAVYGLSFAEVSEAHEFHSVMMNIKSGGTGRAPAPTSSSSSSLNVSKSTPAATKPKEKKKKKGFLSSLLGGEEEVEMDISSPTGFEHRSHIGWNPEQGFEIRNIPPDWRKLFQSAGITKKELKNAETAQFIVNIIGESLASAGGAPPPPPSRGPAPPSGGGGRSAPPPPPPPGGSRATAAPPPPPPHSTGGGPPPPPPPMKSGGGPPPPPPPPAPGAPPPPPAPGVAPSGGGGGGGGGGAAPGGRFDLLASIREGTSLKKVDASQPLPELNNLGDVGNRSLCDTLAAAMAHRRGNMREDEDDEDDDDDDWSDY</sequence>
<dbReference type="GO" id="GO:0007015">
    <property type="term" value="P:actin filament organization"/>
    <property type="evidence" value="ECO:0007669"/>
    <property type="project" value="InterPro"/>
</dbReference>
<evidence type="ECO:0000256" key="2">
    <source>
        <dbReference type="ARBA" id="ARBA00004245"/>
    </source>
</evidence>
<evidence type="ECO:0000256" key="4">
    <source>
        <dbReference type="ARBA" id="ARBA00022553"/>
    </source>
</evidence>
<dbReference type="Gene3D" id="3.90.810.10">
    <property type="entry name" value="CRIB domain"/>
    <property type="match status" value="1"/>
</dbReference>
<dbReference type="InterPro" id="IPR003124">
    <property type="entry name" value="WH2_dom"/>
</dbReference>
<evidence type="ECO:0000259" key="9">
    <source>
        <dbReference type="PROSITE" id="PS50108"/>
    </source>
</evidence>
<evidence type="ECO:0000256" key="6">
    <source>
        <dbReference type="ARBA" id="ARBA00023212"/>
    </source>
</evidence>
<dbReference type="SUPFAM" id="SSF50729">
    <property type="entry name" value="PH domain-like"/>
    <property type="match status" value="1"/>
</dbReference>
<evidence type="ECO:0000256" key="7">
    <source>
        <dbReference type="ARBA" id="ARBA00023242"/>
    </source>
</evidence>
<dbReference type="GO" id="GO:0003779">
    <property type="term" value="F:actin binding"/>
    <property type="evidence" value="ECO:0007669"/>
    <property type="project" value="InterPro"/>
</dbReference>
<feature type="region of interest" description="Disordered" evidence="8">
    <location>
        <begin position="386"/>
        <end position="409"/>
    </location>
</feature>
<dbReference type="InterPro" id="IPR000095">
    <property type="entry name" value="CRIB_dom"/>
</dbReference>
<dbReference type="AlphaFoldDB" id="F4Q0L9"/>
<evidence type="ECO:0000256" key="3">
    <source>
        <dbReference type="ARBA" id="ARBA00022490"/>
    </source>
</evidence>
<dbReference type="InterPro" id="IPR000697">
    <property type="entry name" value="WH1/EVH1_dom"/>
</dbReference>
<keyword evidence="4" id="KW-0597">Phosphoprotein</keyword>
<dbReference type="GO" id="GO:0005856">
    <property type="term" value="C:cytoskeleton"/>
    <property type="evidence" value="ECO:0007669"/>
    <property type="project" value="UniProtKB-SubCell"/>
</dbReference>
<proteinExistence type="predicted"/>
<dbReference type="Pfam" id="PF00568">
    <property type="entry name" value="WH1"/>
    <property type="match status" value="1"/>
</dbReference>
<feature type="region of interest" description="Disordered" evidence="8">
    <location>
        <begin position="123"/>
        <end position="161"/>
    </location>
</feature>
<dbReference type="SUPFAM" id="SSF47912">
    <property type="entry name" value="Wiscott-Aldrich syndrome protein, WASP, C-terminal domain"/>
    <property type="match status" value="1"/>
</dbReference>
<dbReference type="PROSITE" id="PS51082">
    <property type="entry name" value="WH2"/>
    <property type="match status" value="1"/>
</dbReference>
<dbReference type="PANTHER" id="PTHR11202:SF36">
    <property type="entry name" value="ACTIN NUCLEATION-PROMOTING FACTOR WASL"/>
    <property type="match status" value="1"/>
</dbReference>
<keyword evidence="6" id="KW-0206">Cytoskeleton</keyword>
<dbReference type="PANTHER" id="PTHR11202">
    <property type="entry name" value="SPROUTY-RELATED, EVH1 DOMAIN-CONTAINING PROTEIN FAMILY MEMBER"/>
    <property type="match status" value="1"/>
</dbReference>
<keyword evidence="3" id="KW-0963">Cytoplasm</keyword>
<feature type="domain" description="WH2" evidence="11">
    <location>
        <begin position="340"/>
        <end position="357"/>
    </location>
</feature>
<dbReference type="EMBL" id="GL883018">
    <property type="protein sequence ID" value="EGG18370.1"/>
    <property type="molecule type" value="Genomic_DNA"/>
</dbReference>
<dbReference type="KEGG" id="dfa:DFA_03864"/>
<dbReference type="Proteomes" id="UP000007797">
    <property type="component" value="Unassembled WGS sequence"/>
</dbReference>
<dbReference type="PROSITE" id="PS50108">
    <property type="entry name" value="CRIB"/>
    <property type="match status" value="1"/>
</dbReference>
<feature type="domain" description="CRIB" evidence="9">
    <location>
        <begin position="175"/>
        <end position="188"/>
    </location>
</feature>
<keyword evidence="5" id="KW-0677">Repeat</keyword>
<evidence type="ECO:0000259" key="11">
    <source>
        <dbReference type="PROSITE" id="PS51082"/>
    </source>
</evidence>
<organism evidence="12 13">
    <name type="scientific">Cavenderia fasciculata</name>
    <name type="common">Slime mold</name>
    <name type="synonym">Dictyostelium fasciculatum</name>
    <dbReference type="NCBI Taxonomy" id="261658"/>
    <lineage>
        <taxon>Eukaryota</taxon>
        <taxon>Amoebozoa</taxon>
        <taxon>Evosea</taxon>
        <taxon>Eumycetozoa</taxon>
        <taxon>Dictyostelia</taxon>
        <taxon>Acytosteliales</taxon>
        <taxon>Cavenderiaceae</taxon>
        <taxon>Cavenderia</taxon>
    </lineage>
</organism>
<keyword evidence="7" id="KW-0539">Nucleus</keyword>
<evidence type="ECO:0000313" key="12">
    <source>
        <dbReference type="EMBL" id="EGG18370.1"/>
    </source>
</evidence>
<dbReference type="RefSeq" id="XP_004366274.1">
    <property type="nucleotide sequence ID" value="XM_004366217.1"/>
</dbReference>
<protein>
    <submittedName>
        <fullName evidence="12">Wiscott-Aldrich syndrome protein</fullName>
    </submittedName>
</protein>
<name>F4Q0L9_CACFS</name>
<dbReference type="CDD" id="cd00132">
    <property type="entry name" value="CRIB"/>
    <property type="match status" value="1"/>
</dbReference>
<feature type="region of interest" description="Disordered" evidence="8">
    <location>
        <begin position="237"/>
        <end position="374"/>
    </location>
</feature>
<dbReference type="Pfam" id="PF00786">
    <property type="entry name" value="PBD"/>
    <property type="match status" value="1"/>
</dbReference>
<dbReference type="SMART" id="SM00285">
    <property type="entry name" value="PBD"/>
    <property type="match status" value="1"/>
</dbReference>
<dbReference type="InterPro" id="IPR036936">
    <property type="entry name" value="CRIB_dom_sf"/>
</dbReference>
<feature type="compositionally biased region" description="Pro residues" evidence="8">
    <location>
        <begin position="276"/>
        <end position="321"/>
    </location>
</feature>